<proteinExistence type="predicted"/>
<dbReference type="AlphaFoldDB" id="A0A9W8XE53"/>
<dbReference type="GeneID" id="80913182"/>
<dbReference type="Proteomes" id="UP001140513">
    <property type="component" value="Unassembled WGS sequence"/>
</dbReference>
<dbReference type="EMBL" id="JAPEUX010000007">
    <property type="protein sequence ID" value="KAJ4348280.1"/>
    <property type="molecule type" value="Genomic_DNA"/>
</dbReference>
<organism evidence="2 3">
    <name type="scientific">Didymosphaeria variabile</name>
    <dbReference type="NCBI Taxonomy" id="1932322"/>
    <lineage>
        <taxon>Eukaryota</taxon>
        <taxon>Fungi</taxon>
        <taxon>Dikarya</taxon>
        <taxon>Ascomycota</taxon>
        <taxon>Pezizomycotina</taxon>
        <taxon>Dothideomycetes</taxon>
        <taxon>Pleosporomycetidae</taxon>
        <taxon>Pleosporales</taxon>
        <taxon>Massarineae</taxon>
        <taxon>Didymosphaeriaceae</taxon>
        <taxon>Didymosphaeria</taxon>
    </lineage>
</organism>
<evidence type="ECO:0000256" key="1">
    <source>
        <dbReference type="SAM" id="MobiDB-lite"/>
    </source>
</evidence>
<feature type="region of interest" description="Disordered" evidence="1">
    <location>
        <begin position="95"/>
        <end position="142"/>
    </location>
</feature>
<dbReference type="RefSeq" id="XP_056067668.1">
    <property type="nucleotide sequence ID" value="XM_056218403.1"/>
</dbReference>
<protein>
    <submittedName>
        <fullName evidence="2">Uncharacterized protein</fullName>
    </submittedName>
</protein>
<gene>
    <name evidence="2" type="ORF">N0V89_009652</name>
</gene>
<dbReference type="OrthoDB" id="2014201at2759"/>
<evidence type="ECO:0000313" key="3">
    <source>
        <dbReference type="Proteomes" id="UP001140513"/>
    </source>
</evidence>
<feature type="compositionally biased region" description="Polar residues" evidence="1">
    <location>
        <begin position="106"/>
        <end position="135"/>
    </location>
</feature>
<keyword evidence="3" id="KW-1185">Reference proteome</keyword>
<comment type="caution">
    <text evidence="2">The sequence shown here is derived from an EMBL/GenBank/DDBJ whole genome shotgun (WGS) entry which is preliminary data.</text>
</comment>
<accession>A0A9W8XE53</accession>
<name>A0A9W8XE53_9PLEO</name>
<evidence type="ECO:0000313" key="2">
    <source>
        <dbReference type="EMBL" id="KAJ4348280.1"/>
    </source>
</evidence>
<sequence>MELVNDRFEQSAMVLPHRPYALLTGEFRRSNHSAYLGNTFEAWDPEKVLKEAKLVHFSDWPLPKPWIMWPAEGLAETERRKDICRLLSVPAPDWHSIKGVARPNATDGTRNEAPQVQSQADVGSESSTAGGQQSAARDASDI</sequence>
<reference evidence="2" key="1">
    <citation type="submission" date="2022-10" db="EMBL/GenBank/DDBJ databases">
        <title>Tapping the CABI collections for fungal endophytes: first genome assemblies for Collariella, Neodidymelliopsis, Ascochyta clinopodiicola, Didymella pomorum, Didymosphaeria variabile, Neocosmospora piperis and Neocucurbitaria cava.</title>
        <authorList>
            <person name="Hill R."/>
        </authorList>
    </citation>
    <scope>NUCLEOTIDE SEQUENCE</scope>
    <source>
        <strain evidence="2">IMI 356815</strain>
    </source>
</reference>